<accession>A0AAV2HKD0</accession>
<name>A0AAV2HKD0_LYMST</name>
<sequence>CCYFLAIAHCTERGWFGQGCKYRCHCENNKCDITSGQCLNNAKCARGWFGSTCQYQDLATILSATVTTNPWQKADWLTDSNDYHCNSDSKLKSIGVAWNSPQSFSWLKI</sequence>
<evidence type="ECO:0008006" key="3">
    <source>
        <dbReference type="Google" id="ProtNLM"/>
    </source>
</evidence>
<keyword evidence="2" id="KW-1185">Reference proteome</keyword>
<evidence type="ECO:0000313" key="1">
    <source>
        <dbReference type="EMBL" id="CAL1534192.1"/>
    </source>
</evidence>
<reference evidence="1 2" key="1">
    <citation type="submission" date="2024-04" db="EMBL/GenBank/DDBJ databases">
        <authorList>
            <consortium name="Genoscope - CEA"/>
            <person name="William W."/>
        </authorList>
    </citation>
    <scope>NUCLEOTIDE SEQUENCE [LARGE SCALE GENOMIC DNA]</scope>
</reference>
<proteinExistence type="predicted"/>
<dbReference type="AlphaFoldDB" id="A0AAV2HKD0"/>
<dbReference type="EMBL" id="CAXITT010000163">
    <property type="protein sequence ID" value="CAL1534192.1"/>
    <property type="molecule type" value="Genomic_DNA"/>
</dbReference>
<comment type="caution">
    <text evidence="1">The sequence shown here is derived from an EMBL/GenBank/DDBJ whole genome shotgun (WGS) entry which is preliminary data.</text>
</comment>
<feature type="non-terminal residue" evidence="1">
    <location>
        <position position="1"/>
    </location>
</feature>
<dbReference type="Proteomes" id="UP001497497">
    <property type="component" value="Unassembled WGS sequence"/>
</dbReference>
<feature type="non-terminal residue" evidence="1">
    <location>
        <position position="109"/>
    </location>
</feature>
<protein>
    <recommendedName>
        <fullName evidence="3">EGF-like domain-containing protein</fullName>
    </recommendedName>
</protein>
<evidence type="ECO:0000313" key="2">
    <source>
        <dbReference type="Proteomes" id="UP001497497"/>
    </source>
</evidence>
<organism evidence="1 2">
    <name type="scientific">Lymnaea stagnalis</name>
    <name type="common">Great pond snail</name>
    <name type="synonym">Helix stagnalis</name>
    <dbReference type="NCBI Taxonomy" id="6523"/>
    <lineage>
        <taxon>Eukaryota</taxon>
        <taxon>Metazoa</taxon>
        <taxon>Spiralia</taxon>
        <taxon>Lophotrochozoa</taxon>
        <taxon>Mollusca</taxon>
        <taxon>Gastropoda</taxon>
        <taxon>Heterobranchia</taxon>
        <taxon>Euthyneura</taxon>
        <taxon>Panpulmonata</taxon>
        <taxon>Hygrophila</taxon>
        <taxon>Lymnaeoidea</taxon>
        <taxon>Lymnaeidae</taxon>
        <taxon>Lymnaea</taxon>
    </lineage>
</organism>
<gene>
    <name evidence="1" type="ORF">GSLYS_00008152001</name>
</gene>
<dbReference type="Gene3D" id="2.170.300.10">
    <property type="entry name" value="Tie2 ligand-binding domain superfamily"/>
    <property type="match status" value="1"/>
</dbReference>